<evidence type="ECO:0000313" key="1">
    <source>
        <dbReference type="EMBL" id="KAI5657876.1"/>
    </source>
</evidence>
<dbReference type="EMBL" id="CM044706">
    <property type="protein sequence ID" value="KAI5657876.1"/>
    <property type="molecule type" value="Genomic_DNA"/>
</dbReference>
<evidence type="ECO:0000313" key="2">
    <source>
        <dbReference type="Proteomes" id="UP001060085"/>
    </source>
</evidence>
<keyword evidence="2" id="KW-1185">Reference proteome</keyword>
<dbReference type="Proteomes" id="UP001060085">
    <property type="component" value="Linkage Group LG06"/>
</dbReference>
<sequence>MGFGGLSNFPAFDLPYEIHSWLAGRFDTQKQCFEVYGRAMEISAKDVEYITGFPCTGLDVKALVEQTVADTEIEKVFYMDHLTNWQVGHTPTVEASPSHMALEQNKVKRKTDALSNLGLFIGEEVDMVDAFGYSQDPIATEFHKRIEKLGCSIEEVRLDIKWLRKSVKTMFKTIEVLVSTQAHEITRRQMRTLEHPNWIESEVVINVLLTLNLLNLK</sequence>
<reference evidence="2" key="1">
    <citation type="journal article" date="2023" name="Nat. Plants">
        <title>Single-cell RNA sequencing provides a high-resolution roadmap for understanding the multicellular compartmentation of specialized metabolism.</title>
        <authorList>
            <person name="Sun S."/>
            <person name="Shen X."/>
            <person name="Li Y."/>
            <person name="Li Y."/>
            <person name="Wang S."/>
            <person name="Li R."/>
            <person name="Zhang H."/>
            <person name="Shen G."/>
            <person name="Guo B."/>
            <person name="Wei J."/>
            <person name="Xu J."/>
            <person name="St-Pierre B."/>
            <person name="Chen S."/>
            <person name="Sun C."/>
        </authorList>
    </citation>
    <scope>NUCLEOTIDE SEQUENCE [LARGE SCALE GENOMIC DNA]</scope>
</reference>
<protein>
    <submittedName>
        <fullName evidence="1">Uncharacterized protein</fullName>
    </submittedName>
</protein>
<name>A0ACC0ABB3_CATRO</name>
<proteinExistence type="predicted"/>
<organism evidence="1 2">
    <name type="scientific">Catharanthus roseus</name>
    <name type="common">Madagascar periwinkle</name>
    <name type="synonym">Vinca rosea</name>
    <dbReference type="NCBI Taxonomy" id="4058"/>
    <lineage>
        <taxon>Eukaryota</taxon>
        <taxon>Viridiplantae</taxon>
        <taxon>Streptophyta</taxon>
        <taxon>Embryophyta</taxon>
        <taxon>Tracheophyta</taxon>
        <taxon>Spermatophyta</taxon>
        <taxon>Magnoliopsida</taxon>
        <taxon>eudicotyledons</taxon>
        <taxon>Gunneridae</taxon>
        <taxon>Pentapetalae</taxon>
        <taxon>asterids</taxon>
        <taxon>lamiids</taxon>
        <taxon>Gentianales</taxon>
        <taxon>Apocynaceae</taxon>
        <taxon>Rauvolfioideae</taxon>
        <taxon>Vinceae</taxon>
        <taxon>Catharanthinae</taxon>
        <taxon>Catharanthus</taxon>
    </lineage>
</organism>
<accession>A0ACC0ABB3</accession>
<comment type="caution">
    <text evidence="1">The sequence shown here is derived from an EMBL/GenBank/DDBJ whole genome shotgun (WGS) entry which is preliminary data.</text>
</comment>
<gene>
    <name evidence="1" type="ORF">M9H77_26669</name>
</gene>